<evidence type="ECO:0000313" key="4">
    <source>
        <dbReference type="Proteomes" id="UP001155241"/>
    </source>
</evidence>
<feature type="compositionally biased region" description="Acidic residues" evidence="1">
    <location>
        <begin position="128"/>
        <end position="142"/>
    </location>
</feature>
<organism evidence="3 4">
    <name type="scientific">Aeoliella straminimaris</name>
    <dbReference type="NCBI Taxonomy" id="2954799"/>
    <lineage>
        <taxon>Bacteria</taxon>
        <taxon>Pseudomonadati</taxon>
        <taxon>Planctomycetota</taxon>
        <taxon>Planctomycetia</taxon>
        <taxon>Pirellulales</taxon>
        <taxon>Lacipirellulaceae</taxon>
        <taxon>Aeoliella</taxon>
    </lineage>
</organism>
<dbReference type="Proteomes" id="UP001155241">
    <property type="component" value="Unassembled WGS sequence"/>
</dbReference>
<evidence type="ECO:0000256" key="2">
    <source>
        <dbReference type="SAM" id="SignalP"/>
    </source>
</evidence>
<evidence type="ECO:0008006" key="5">
    <source>
        <dbReference type="Google" id="ProtNLM"/>
    </source>
</evidence>
<evidence type="ECO:0000313" key="3">
    <source>
        <dbReference type="EMBL" id="MCO6043764.1"/>
    </source>
</evidence>
<feature type="chain" id="PRO_5040902562" description="Cytochrome c domain-containing protein" evidence="2">
    <location>
        <begin position="24"/>
        <end position="142"/>
    </location>
</feature>
<sequence>MRRLCLTLLLMCLATLTAHRASAFVEFHKEWVNTYIDDTDESQEMKDYQKLVAKGKYRCLVCHQGKKKDNRNAYGKQFEGKISKDDKKDTAKIAKVLKEVGEMKSDPDDEDSATYDELIADKKFPGGELEDLEKEPETEEEE</sequence>
<dbReference type="AlphaFoldDB" id="A0A9X2F8F5"/>
<gene>
    <name evidence="3" type="ORF">NG895_07580</name>
</gene>
<accession>A0A9X2F8F5</accession>
<feature type="signal peptide" evidence="2">
    <location>
        <begin position="1"/>
        <end position="23"/>
    </location>
</feature>
<comment type="caution">
    <text evidence="3">The sequence shown here is derived from an EMBL/GenBank/DDBJ whole genome shotgun (WGS) entry which is preliminary data.</text>
</comment>
<evidence type="ECO:0000256" key="1">
    <source>
        <dbReference type="SAM" id="MobiDB-lite"/>
    </source>
</evidence>
<feature type="region of interest" description="Disordered" evidence="1">
    <location>
        <begin position="99"/>
        <end position="142"/>
    </location>
</feature>
<dbReference type="EMBL" id="JAMXLR010000026">
    <property type="protein sequence ID" value="MCO6043764.1"/>
    <property type="molecule type" value="Genomic_DNA"/>
</dbReference>
<keyword evidence="2" id="KW-0732">Signal</keyword>
<reference evidence="3" key="1">
    <citation type="submission" date="2022-06" db="EMBL/GenBank/DDBJ databases">
        <title>Aeoliella straminimaris, a novel planctomycete from sediments.</title>
        <authorList>
            <person name="Vitorino I.R."/>
            <person name="Lage O.M."/>
        </authorList>
    </citation>
    <scope>NUCLEOTIDE SEQUENCE</scope>
    <source>
        <strain evidence="3">ICT_H6.2</strain>
    </source>
</reference>
<protein>
    <recommendedName>
        <fullName evidence="5">Cytochrome c domain-containing protein</fullName>
    </recommendedName>
</protein>
<dbReference type="RefSeq" id="WP_252851869.1">
    <property type="nucleotide sequence ID" value="NZ_JAMXLR010000026.1"/>
</dbReference>
<keyword evidence="4" id="KW-1185">Reference proteome</keyword>
<proteinExistence type="predicted"/>
<name>A0A9X2F8F5_9BACT</name>